<dbReference type="GO" id="GO:0004527">
    <property type="term" value="F:exonuclease activity"/>
    <property type="evidence" value="ECO:0007669"/>
    <property type="project" value="UniProtKB-KW"/>
</dbReference>
<dbReference type="Proteomes" id="UP000567186">
    <property type="component" value="Unassembled WGS sequence"/>
</dbReference>
<sequence length="159" mass="18096">MFILDIEASGLVDESYPIEIAWVSLDGSETFSTLINPESAGGWDHWDNYAETEIHGISRQHCCERGKDVVVVAQRVEKLLLGHPVFSDAPYQDQRWLSRLFESVGRSCPAVLMPIDQLVIRSRRGELNRRLSQINRPHRAVHDCMLLADVVRQVREGCI</sequence>
<keyword evidence="1" id="KW-0540">Nuclease</keyword>
<evidence type="ECO:0000256" key="2">
    <source>
        <dbReference type="ARBA" id="ARBA00022839"/>
    </source>
</evidence>
<keyword evidence="2" id="KW-0378">Hydrolase</keyword>
<evidence type="ECO:0000313" key="5">
    <source>
        <dbReference type="Proteomes" id="UP000567186"/>
    </source>
</evidence>
<protein>
    <recommendedName>
        <fullName evidence="3">Exonuclease domain-containing protein</fullName>
    </recommendedName>
</protein>
<evidence type="ECO:0000313" key="4">
    <source>
        <dbReference type="EMBL" id="NMT63470.1"/>
    </source>
</evidence>
<proteinExistence type="predicted"/>
<dbReference type="Gene3D" id="3.30.420.10">
    <property type="entry name" value="Ribonuclease H-like superfamily/Ribonuclease H"/>
    <property type="match status" value="1"/>
</dbReference>
<feature type="domain" description="Exonuclease" evidence="3">
    <location>
        <begin position="3"/>
        <end position="150"/>
    </location>
</feature>
<keyword evidence="5" id="KW-1185">Reference proteome</keyword>
<reference evidence="4 5" key="1">
    <citation type="submission" date="2020-04" db="EMBL/GenBank/DDBJ databases">
        <title>Marinobacter oceani sp. nov., isolated from marine solar saltern.</title>
        <authorList>
            <person name="Chen X.-Y."/>
        </authorList>
    </citation>
    <scope>NUCLEOTIDE SEQUENCE [LARGE SCALE GENOMIC DNA]</scope>
    <source>
        <strain evidence="4 5">W62</strain>
    </source>
</reference>
<gene>
    <name evidence="4" type="ORF">HIU99_07635</name>
</gene>
<dbReference type="GO" id="GO:0006259">
    <property type="term" value="P:DNA metabolic process"/>
    <property type="evidence" value="ECO:0007669"/>
    <property type="project" value="UniProtKB-ARBA"/>
</dbReference>
<comment type="caution">
    <text evidence="4">The sequence shown here is derived from an EMBL/GenBank/DDBJ whole genome shotgun (WGS) entry which is preliminary data.</text>
</comment>
<dbReference type="SUPFAM" id="SSF53098">
    <property type="entry name" value="Ribonuclease H-like"/>
    <property type="match status" value="1"/>
</dbReference>
<dbReference type="GO" id="GO:0003676">
    <property type="term" value="F:nucleic acid binding"/>
    <property type="evidence" value="ECO:0007669"/>
    <property type="project" value="InterPro"/>
</dbReference>
<organism evidence="4 5">
    <name type="scientific">Marinobacter orientalis</name>
    <dbReference type="NCBI Taxonomy" id="1928859"/>
    <lineage>
        <taxon>Bacteria</taxon>
        <taxon>Pseudomonadati</taxon>
        <taxon>Pseudomonadota</taxon>
        <taxon>Gammaproteobacteria</taxon>
        <taxon>Pseudomonadales</taxon>
        <taxon>Marinobacteraceae</taxon>
        <taxon>Marinobacter</taxon>
    </lineage>
</organism>
<evidence type="ECO:0000256" key="1">
    <source>
        <dbReference type="ARBA" id="ARBA00022722"/>
    </source>
</evidence>
<name>A0A7Y0RC20_9GAMM</name>
<dbReference type="OrthoDB" id="5705783at2"/>
<dbReference type="InterPro" id="IPR012337">
    <property type="entry name" value="RNaseH-like_sf"/>
</dbReference>
<dbReference type="EMBL" id="JABCKY010000001">
    <property type="protein sequence ID" value="NMT63470.1"/>
    <property type="molecule type" value="Genomic_DNA"/>
</dbReference>
<evidence type="ECO:0000259" key="3">
    <source>
        <dbReference type="Pfam" id="PF00929"/>
    </source>
</evidence>
<dbReference type="InterPro" id="IPR036397">
    <property type="entry name" value="RNaseH_sf"/>
</dbReference>
<dbReference type="RefSeq" id="WP_135955888.1">
    <property type="nucleotide sequence ID" value="NZ_JABCKY010000001.1"/>
</dbReference>
<dbReference type="AlphaFoldDB" id="A0A7Y0RC20"/>
<dbReference type="InterPro" id="IPR013520">
    <property type="entry name" value="Ribonucl_H"/>
</dbReference>
<accession>A0A7Y0RC20</accession>
<keyword evidence="2" id="KW-0269">Exonuclease</keyword>
<dbReference type="Pfam" id="PF00929">
    <property type="entry name" value="RNase_T"/>
    <property type="match status" value="1"/>
</dbReference>